<dbReference type="FunFam" id="1.10.10.10:FF:000163">
    <property type="entry name" value="MarR family transcriptional regulator"/>
    <property type="match status" value="1"/>
</dbReference>
<protein>
    <recommendedName>
        <fullName evidence="6">HTH marR-type domain-containing protein</fullName>
    </recommendedName>
</protein>
<evidence type="ECO:0000313" key="8">
    <source>
        <dbReference type="Proteomes" id="UP000066480"/>
    </source>
</evidence>
<feature type="domain" description="HTH marR-type" evidence="6">
    <location>
        <begin position="10"/>
        <end position="140"/>
    </location>
</feature>
<evidence type="ECO:0000313" key="7">
    <source>
        <dbReference type="EMBL" id="AKU16022.1"/>
    </source>
</evidence>
<evidence type="ECO:0000256" key="3">
    <source>
        <dbReference type="ARBA" id="ARBA00023015"/>
    </source>
</evidence>
<keyword evidence="4" id="KW-0238">DNA-binding</keyword>
<dbReference type="PATRIC" id="fig|571913.6.peg.1920"/>
<evidence type="ECO:0000259" key="6">
    <source>
        <dbReference type="PROSITE" id="PS50995"/>
    </source>
</evidence>
<dbReference type="PROSITE" id="PS50995">
    <property type="entry name" value="HTH_MARR_2"/>
    <property type="match status" value="1"/>
</dbReference>
<evidence type="ECO:0000256" key="1">
    <source>
        <dbReference type="ARBA" id="ARBA00004496"/>
    </source>
</evidence>
<dbReference type="SUPFAM" id="SSF46785">
    <property type="entry name" value="Winged helix' DNA-binding domain"/>
    <property type="match status" value="1"/>
</dbReference>
<accession>A0A0K1JH27</accession>
<dbReference type="SMART" id="SM00347">
    <property type="entry name" value="HTH_MARR"/>
    <property type="match status" value="1"/>
</dbReference>
<gene>
    <name evidence="7" type="ORF">VV02_09410</name>
</gene>
<dbReference type="STRING" id="571913.VV02_09410"/>
<dbReference type="InterPro" id="IPR036388">
    <property type="entry name" value="WH-like_DNA-bd_sf"/>
</dbReference>
<name>A0A0K1JH27_9MICO</name>
<dbReference type="PANTHER" id="PTHR33164:SF5">
    <property type="entry name" value="ORGANIC HYDROPEROXIDE RESISTANCE TRANSCRIPTIONAL REGULATOR"/>
    <property type="match status" value="1"/>
</dbReference>
<dbReference type="EMBL" id="CP011112">
    <property type="protein sequence ID" value="AKU16022.1"/>
    <property type="molecule type" value="Genomic_DNA"/>
</dbReference>
<dbReference type="KEGG" id="lmoi:VV02_09410"/>
<dbReference type="GO" id="GO:0003700">
    <property type="term" value="F:DNA-binding transcription factor activity"/>
    <property type="evidence" value="ECO:0007669"/>
    <property type="project" value="InterPro"/>
</dbReference>
<dbReference type="RefSeq" id="WP_052591152.1">
    <property type="nucleotide sequence ID" value="NZ_CP011112.1"/>
</dbReference>
<dbReference type="InterPro" id="IPR036390">
    <property type="entry name" value="WH_DNA-bd_sf"/>
</dbReference>
<dbReference type="GO" id="GO:0006950">
    <property type="term" value="P:response to stress"/>
    <property type="evidence" value="ECO:0007669"/>
    <property type="project" value="TreeGrafter"/>
</dbReference>
<keyword evidence="5" id="KW-0804">Transcription</keyword>
<evidence type="ECO:0000256" key="2">
    <source>
        <dbReference type="ARBA" id="ARBA00022490"/>
    </source>
</evidence>
<dbReference type="GO" id="GO:0003677">
    <property type="term" value="F:DNA binding"/>
    <property type="evidence" value="ECO:0007669"/>
    <property type="project" value="UniProtKB-KW"/>
</dbReference>
<reference evidence="7 8" key="1">
    <citation type="submission" date="2015-03" db="EMBL/GenBank/DDBJ databases">
        <title>Luteipulveratus halotolerans sp. nov., a novel actinobacterium (Dermacoccaceae) from Sarawak, Malaysia.</title>
        <authorList>
            <person name="Juboi H."/>
            <person name="Basik A."/>
            <person name="Shamsul S.S."/>
            <person name="Arnold P."/>
            <person name="Schmitt E.K."/>
            <person name="Sanglier J.-J."/>
            <person name="Yeo T."/>
        </authorList>
    </citation>
    <scope>NUCLEOTIDE SEQUENCE [LARGE SCALE GENOMIC DNA]</scope>
    <source>
        <strain evidence="7 8">MN07-A0370</strain>
    </source>
</reference>
<dbReference type="InterPro" id="IPR039422">
    <property type="entry name" value="MarR/SlyA-like"/>
</dbReference>
<dbReference type="Gene3D" id="1.10.10.10">
    <property type="entry name" value="Winged helix-like DNA-binding domain superfamily/Winged helix DNA-binding domain"/>
    <property type="match status" value="1"/>
</dbReference>
<keyword evidence="2" id="KW-0963">Cytoplasm</keyword>
<dbReference type="PRINTS" id="PR00598">
    <property type="entry name" value="HTHMARR"/>
</dbReference>
<dbReference type="OrthoDB" id="9806864at2"/>
<dbReference type="Proteomes" id="UP000066480">
    <property type="component" value="Chromosome"/>
</dbReference>
<dbReference type="InterPro" id="IPR000835">
    <property type="entry name" value="HTH_MarR-typ"/>
</dbReference>
<organism evidence="7 8">
    <name type="scientific">Luteipulveratus mongoliensis</name>
    <dbReference type="NCBI Taxonomy" id="571913"/>
    <lineage>
        <taxon>Bacteria</taxon>
        <taxon>Bacillati</taxon>
        <taxon>Actinomycetota</taxon>
        <taxon>Actinomycetes</taxon>
        <taxon>Micrococcales</taxon>
        <taxon>Dermacoccaceae</taxon>
        <taxon>Luteipulveratus</taxon>
    </lineage>
</organism>
<dbReference type="GO" id="GO:0005737">
    <property type="term" value="C:cytoplasm"/>
    <property type="evidence" value="ECO:0007669"/>
    <property type="project" value="UniProtKB-SubCell"/>
</dbReference>
<keyword evidence="3" id="KW-0805">Transcription regulation</keyword>
<comment type="subcellular location">
    <subcellularLocation>
        <location evidence="1">Cytoplasm</location>
    </subcellularLocation>
</comment>
<dbReference type="InterPro" id="IPR055166">
    <property type="entry name" value="Transc_reg_Sar_Rot_HTH"/>
</dbReference>
<proteinExistence type="predicted"/>
<evidence type="ECO:0000256" key="4">
    <source>
        <dbReference type="ARBA" id="ARBA00023125"/>
    </source>
</evidence>
<dbReference type="PANTHER" id="PTHR33164">
    <property type="entry name" value="TRANSCRIPTIONAL REGULATOR, MARR FAMILY"/>
    <property type="match status" value="1"/>
</dbReference>
<dbReference type="AlphaFoldDB" id="A0A0K1JH27"/>
<evidence type="ECO:0000256" key="5">
    <source>
        <dbReference type="ARBA" id="ARBA00023163"/>
    </source>
</evidence>
<dbReference type="Pfam" id="PF22381">
    <property type="entry name" value="Staph_reg_Sar_Rot"/>
    <property type="match status" value="1"/>
</dbReference>
<sequence length="147" mass="16114">MADDGHPALAEMLCFDLYAASRAVTAVYRPLLAEIGLTYPQYLVLVVLWREKECTVKELSGALQLDYGTLTPLLRRMEKSALITRRRRDDDERSVTISLTEAGAALRSHERPVQARIAKATGLAVTEVAELQRTLRALTASAADAGS</sequence>
<keyword evidence="8" id="KW-1185">Reference proteome</keyword>